<feature type="transmembrane region" description="Helical" evidence="8">
    <location>
        <begin position="362"/>
        <end position="385"/>
    </location>
</feature>
<dbReference type="InterPro" id="IPR004812">
    <property type="entry name" value="Efflux_drug-R_Bcr/CmlA"/>
</dbReference>
<dbReference type="Pfam" id="PF07690">
    <property type="entry name" value="MFS_1"/>
    <property type="match status" value="1"/>
</dbReference>
<evidence type="ECO:0000256" key="2">
    <source>
        <dbReference type="ARBA" id="ARBA00006236"/>
    </source>
</evidence>
<name>A0ABP8GJC6_9BURK</name>
<proteinExistence type="inferred from homology"/>
<dbReference type="CDD" id="cd17320">
    <property type="entry name" value="MFS_MdfA_MDR_like"/>
    <property type="match status" value="1"/>
</dbReference>
<dbReference type="Proteomes" id="UP001501671">
    <property type="component" value="Unassembled WGS sequence"/>
</dbReference>
<gene>
    <name evidence="10" type="ORF">GCM10023144_07810</name>
</gene>
<dbReference type="RefSeq" id="WP_345246545.1">
    <property type="nucleotide sequence ID" value="NZ_BAABFO010000003.1"/>
</dbReference>
<comment type="caution">
    <text evidence="10">The sequence shown here is derived from an EMBL/GenBank/DDBJ whole genome shotgun (WGS) entry which is preliminary data.</text>
</comment>
<keyword evidence="3 8" id="KW-0813">Transport</keyword>
<evidence type="ECO:0000256" key="8">
    <source>
        <dbReference type="RuleBase" id="RU365088"/>
    </source>
</evidence>
<feature type="transmembrane region" description="Helical" evidence="8">
    <location>
        <begin position="300"/>
        <end position="321"/>
    </location>
</feature>
<comment type="subcellular location">
    <subcellularLocation>
        <location evidence="8">Cell inner membrane</location>
        <topology evidence="8">Multi-pass membrane protein</topology>
    </subcellularLocation>
    <subcellularLocation>
        <location evidence="1">Cell membrane</location>
        <topology evidence="1">Multi-pass membrane protein</topology>
    </subcellularLocation>
</comment>
<sequence>MTQKQSPDPEPAAAGLAPARPVIARADGLRILLILSALMSFASISTDMYLPALPVLAVDLQADAGRVELTLSAFLIGFSLGQLLWGPISDRCGRRAPIAAGLVLFIIGSAGCALSDTVAQMLGWRVVQAVGACAGPVLARAMVRDLYAREHSARMLSTLILIMGVAPLVGPLLGGQILSWWSWRGIFWTLVGLGALACAGLWALPETLPRARRTTEPLGAALRGYLEVARDPRLIGYALSGGFFYAGIYAFLAGTPFAYIEYYHVPPQLYGLLFGINIVGMMGANFLNTRLVMRVGSERLFRLGTWIAAASGIALALDARFGWGGLTGLVVPLFFYMSMNGFIVANSVAGALAAFPQRAGTASSLVGVMHYGSGVLSAALVGWCADGTPWPLGWIIGLSGVGCLATALMPVGRKRRG</sequence>
<evidence type="ECO:0000313" key="10">
    <source>
        <dbReference type="EMBL" id="GAA4325450.1"/>
    </source>
</evidence>
<dbReference type="SUPFAM" id="SSF103473">
    <property type="entry name" value="MFS general substrate transporter"/>
    <property type="match status" value="1"/>
</dbReference>
<dbReference type="PANTHER" id="PTHR23502">
    <property type="entry name" value="MAJOR FACILITATOR SUPERFAMILY"/>
    <property type="match status" value="1"/>
</dbReference>
<feature type="domain" description="Major facilitator superfamily (MFS) profile" evidence="9">
    <location>
        <begin position="31"/>
        <end position="415"/>
    </location>
</feature>
<dbReference type="PANTHER" id="PTHR23502:SF132">
    <property type="entry name" value="POLYAMINE TRANSPORTER 2-RELATED"/>
    <property type="match status" value="1"/>
</dbReference>
<feature type="transmembrane region" description="Helical" evidence="8">
    <location>
        <begin position="391"/>
        <end position="411"/>
    </location>
</feature>
<dbReference type="InterPro" id="IPR036259">
    <property type="entry name" value="MFS_trans_sf"/>
</dbReference>
<keyword evidence="7 8" id="KW-0472">Membrane</keyword>
<feature type="transmembrane region" description="Helical" evidence="8">
    <location>
        <begin position="98"/>
        <end position="116"/>
    </location>
</feature>
<evidence type="ECO:0000256" key="1">
    <source>
        <dbReference type="ARBA" id="ARBA00004651"/>
    </source>
</evidence>
<dbReference type="InterPro" id="IPR011701">
    <property type="entry name" value="MFS"/>
</dbReference>
<evidence type="ECO:0000256" key="7">
    <source>
        <dbReference type="ARBA" id="ARBA00023136"/>
    </source>
</evidence>
<comment type="similarity">
    <text evidence="2 8">Belongs to the major facilitator superfamily. Bcr/CmlA family.</text>
</comment>
<feature type="transmembrane region" description="Helical" evidence="8">
    <location>
        <begin position="69"/>
        <end position="86"/>
    </location>
</feature>
<reference evidence="11" key="1">
    <citation type="journal article" date="2019" name="Int. J. Syst. Evol. Microbiol.">
        <title>The Global Catalogue of Microorganisms (GCM) 10K type strain sequencing project: providing services to taxonomists for standard genome sequencing and annotation.</title>
        <authorList>
            <consortium name="The Broad Institute Genomics Platform"/>
            <consortium name="The Broad Institute Genome Sequencing Center for Infectious Disease"/>
            <person name="Wu L."/>
            <person name="Ma J."/>
        </authorList>
    </citation>
    <scope>NUCLEOTIDE SEQUENCE [LARGE SCALE GENOMIC DNA]</scope>
    <source>
        <strain evidence="11">JCM 17666</strain>
    </source>
</reference>
<dbReference type="Gene3D" id="1.20.1720.10">
    <property type="entry name" value="Multidrug resistance protein D"/>
    <property type="match status" value="1"/>
</dbReference>
<feature type="transmembrane region" description="Helical" evidence="8">
    <location>
        <begin position="122"/>
        <end position="143"/>
    </location>
</feature>
<keyword evidence="11" id="KW-1185">Reference proteome</keyword>
<dbReference type="NCBIfam" id="NF008314">
    <property type="entry name" value="PRK11102.1"/>
    <property type="match status" value="1"/>
</dbReference>
<feature type="transmembrane region" description="Helical" evidence="8">
    <location>
        <begin position="333"/>
        <end position="355"/>
    </location>
</feature>
<feature type="transmembrane region" description="Helical" evidence="8">
    <location>
        <begin position="155"/>
        <end position="173"/>
    </location>
</feature>
<evidence type="ECO:0000259" key="9">
    <source>
        <dbReference type="PROSITE" id="PS50850"/>
    </source>
</evidence>
<evidence type="ECO:0000313" key="11">
    <source>
        <dbReference type="Proteomes" id="UP001501671"/>
    </source>
</evidence>
<keyword evidence="6 8" id="KW-1133">Transmembrane helix</keyword>
<feature type="transmembrane region" description="Helical" evidence="8">
    <location>
        <begin position="269"/>
        <end position="288"/>
    </location>
</feature>
<feature type="transmembrane region" description="Helical" evidence="8">
    <location>
        <begin position="29"/>
        <end position="49"/>
    </location>
</feature>
<keyword evidence="8" id="KW-0997">Cell inner membrane</keyword>
<dbReference type="PROSITE" id="PS50850">
    <property type="entry name" value="MFS"/>
    <property type="match status" value="1"/>
</dbReference>
<organism evidence="10 11">
    <name type="scientific">Pigmentiphaga soli</name>
    <dbReference type="NCBI Taxonomy" id="1007095"/>
    <lineage>
        <taxon>Bacteria</taxon>
        <taxon>Pseudomonadati</taxon>
        <taxon>Pseudomonadota</taxon>
        <taxon>Betaproteobacteria</taxon>
        <taxon>Burkholderiales</taxon>
        <taxon>Alcaligenaceae</taxon>
        <taxon>Pigmentiphaga</taxon>
    </lineage>
</organism>
<dbReference type="InterPro" id="IPR020846">
    <property type="entry name" value="MFS_dom"/>
</dbReference>
<accession>A0ABP8GJC6</accession>
<protein>
    <recommendedName>
        <fullName evidence="8">Bcr/CflA family efflux transporter</fullName>
    </recommendedName>
</protein>
<evidence type="ECO:0000256" key="3">
    <source>
        <dbReference type="ARBA" id="ARBA00022448"/>
    </source>
</evidence>
<evidence type="ECO:0000256" key="5">
    <source>
        <dbReference type="ARBA" id="ARBA00022692"/>
    </source>
</evidence>
<dbReference type="NCBIfam" id="TIGR00710">
    <property type="entry name" value="efflux_Bcr_CflA"/>
    <property type="match status" value="1"/>
</dbReference>
<evidence type="ECO:0000256" key="4">
    <source>
        <dbReference type="ARBA" id="ARBA00022475"/>
    </source>
</evidence>
<evidence type="ECO:0000256" key="6">
    <source>
        <dbReference type="ARBA" id="ARBA00022989"/>
    </source>
</evidence>
<keyword evidence="4" id="KW-1003">Cell membrane</keyword>
<feature type="transmembrane region" description="Helical" evidence="8">
    <location>
        <begin position="185"/>
        <end position="204"/>
    </location>
</feature>
<dbReference type="EMBL" id="BAABFO010000003">
    <property type="protein sequence ID" value="GAA4325450.1"/>
    <property type="molecule type" value="Genomic_DNA"/>
</dbReference>
<feature type="transmembrane region" description="Helical" evidence="8">
    <location>
        <begin position="234"/>
        <end position="257"/>
    </location>
</feature>
<keyword evidence="5 8" id="KW-0812">Transmembrane</keyword>